<dbReference type="AlphaFoldDB" id="A0AAE0ERR8"/>
<evidence type="ECO:0000313" key="11">
    <source>
        <dbReference type="Proteomes" id="UP001190700"/>
    </source>
</evidence>
<keyword evidence="3 7" id="KW-1133">Transmembrane helix</keyword>
<feature type="transmembrane region" description="Helical" evidence="7">
    <location>
        <begin position="200"/>
        <end position="220"/>
    </location>
</feature>
<evidence type="ECO:0000256" key="4">
    <source>
        <dbReference type="ARBA" id="ARBA00023136"/>
    </source>
</evidence>
<evidence type="ECO:0000256" key="6">
    <source>
        <dbReference type="ARBA" id="ARBA00023239"/>
    </source>
</evidence>
<evidence type="ECO:0000259" key="9">
    <source>
        <dbReference type="SMART" id="SM00752"/>
    </source>
</evidence>
<evidence type="ECO:0000313" key="10">
    <source>
        <dbReference type="EMBL" id="KAK3238191.1"/>
    </source>
</evidence>
<feature type="domain" description="HTTM-like" evidence="9">
    <location>
        <begin position="95"/>
        <end position="375"/>
    </location>
</feature>
<evidence type="ECO:0000256" key="3">
    <source>
        <dbReference type="ARBA" id="ARBA00022989"/>
    </source>
</evidence>
<feature type="transmembrane region" description="Helical" evidence="7">
    <location>
        <begin position="31"/>
        <end position="50"/>
    </location>
</feature>
<keyword evidence="8" id="KW-0732">Signal</keyword>
<dbReference type="InterPro" id="IPR053934">
    <property type="entry name" value="HTTM_dom"/>
</dbReference>
<dbReference type="EMBL" id="LGRX02034307">
    <property type="protein sequence ID" value="KAK3238191.1"/>
    <property type="molecule type" value="Genomic_DNA"/>
</dbReference>
<comment type="subcellular location">
    <subcellularLocation>
        <location evidence="1">Endomembrane system</location>
        <topology evidence="1">Multi-pass membrane protein</topology>
    </subcellularLocation>
</comment>
<evidence type="ECO:0000256" key="1">
    <source>
        <dbReference type="ARBA" id="ARBA00004127"/>
    </source>
</evidence>
<feature type="transmembrane region" description="Helical" evidence="7">
    <location>
        <begin position="403"/>
        <end position="423"/>
    </location>
</feature>
<keyword evidence="4 7" id="KW-0472">Membrane</keyword>
<keyword evidence="6" id="KW-0456">Lyase</keyword>
<keyword evidence="2 7" id="KW-0812">Transmembrane</keyword>
<keyword evidence="5" id="KW-1015">Disulfide bond</keyword>
<dbReference type="InterPro" id="IPR007782">
    <property type="entry name" value="VKG_COase"/>
</dbReference>
<dbReference type="PANTHER" id="PTHR12639">
    <property type="entry name" value="VITAMIN K-DEPENDENT GAMMA-CARBOXYLASE"/>
    <property type="match status" value="1"/>
</dbReference>
<accession>A0AAE0ERR8</accession>
<dbReference type="Proteomes" id="UP001190700">
    <property type="component" value="Unassembled WGS sequence"/>
</dbReference>
<sequence>MHFDNISLTCLLALSACLTLSDPVTAIAAATPALLFGFVGVVGTLAFSTFTSKGSGDTHANDVAPCTRQRDMKPLPSHGLSIRPGRAKCLPAWLEEPVSATPIGLFRLLFGLCLYNFSIGDARGLLGGVARSAVGVPYFGLCFLRPAPLGYAADMAVALVLKVAVVLVTIGLCTSSALFVMLVSLFYTVTQDATTYNNHYVLYVLVSLVLLWIGSSGHSLSVDGALGAYFRKRMRNEVPRWHIIALRFTFVQPYFWGAVNKASYDWLIRAQPIMGGINRMVRELNAQFSPLLKAFGAQFQATGWEDTYLPAAISVGGLVIDGILPLLLCSESLFRHRAGVLFAIMFHGANHLIFNDIADFPMVMIGSIVLFSDELVSLEALWQKAMQILAPSVKAEEIVRRRMLSLRAQVIGIFLLFVFFLPARQFFTFPSNPSWTNEGHFYSWRMKMSSKVGWVNFNITDTITGRSWEVSPMHDNFLNEFQKSRLARQPHGAVQYAAQLIDLMEARGWDRARLRVTSTSCVSMNGRPAQPLYRADFDLHPDNPIITAYWTNLWHSGVDVWIEPLRSITSGASCNAKSAHNSTEIVANLKFMYNATPFVAGWRNREFVPWQGYKRMPVN</sequence>
<name>A0AAE0ERR8_9CHLO</name>
<dbReference type="SMART" id="SM00752">
    <property type="entry name" value="HTTM"/>
    <property type="match status" value="1"/>
</dbReference>
<dbReference type="GO" id="GO:0008488">
    <property type="term" value="F:gamma-glutamyl carboxylase activity"/>
    <property type="evidence" value="ECO:0007669"/>
    <property type="project" value="InterPro"/>
</dbReference>
<gene>
    <name evidence="10" type="ORF">CYMTET_51780</name>
</gene>
<organism evidence="10 11">
    <name type="scientific">Cymbomonas tetramitiformis</name>
    <dbReference type="NCBI Taxonomy" id="36881"/>
    <lineage>
        <taxon>Eukaryota</taxon>
        <taxon>Viridiplantae</taxon>
        <taxon>Chlorophyta</taxon>
        <taxon>Pyramimonadophyceae</taxon>
        <taxon>Pyramimonadales</taxon>
        <taxon>Pyramimonadaceae</taxon>
        <taxon>Cymbomonas</taxon>
    </lineage>
</organism>
<protein>
    <recommendedName>
        <fullName evidence="9">HTTM-like domain-containing protein</fullName>
    </recommendedName>
</protein>
<dbReference type="Pfam" id="PF22777">
    <property type="entry name" value="VKGC_lumenal_dom"/>
    <property type="match status" value="1"/>
</dbReference>
<comment type="caution">
    <text evidence="10">The sequence shown here is derived from an EMBL/GenBank/DDBJ whole genome shotgun (WGS) entry which is preliminary data.</text>
</comment>
<dbReference type="InterPro" id="IPR053935">
    <property type="entry name" value="VKGC_lumenal_dom"/>
</dbReference>
<dbReference type="GO" id="GO:0012505">
    <property type="term" value="C:endomembrane system"/>
    <property type="evidence" value="ECO:0007669"/>
    <property type="project" value="UniProtKB-SubCell"/>
</dbReference>
<evidence type="ECO:0000256" key="7">
    <source>
        <dbReference type="SAM" id="Phobius"/>
    </source>
</evidence>
<evidence type="ECO:0000256" key="8">
    <source>
        <dbReference type="SAM" id="SignalP"/>
    </source>
</evidence>
<proteinExistence type="predicted"/>
<dbReference type="Pfam" id="PF05090">
    <property type="entry name" value="HTTM"/>
    <property type="match status" value="1"/>
</dbReference>
<evidence type="ECO:0000256" key="5">
    <source>
        <dbReference type="ARBA" id="ARBA00023157"/>
    </source>
</evidence>
<feature type="transmembrane region" description="Helical" evidence="7">
    <location>
        <begin position="308"/>
        <end position="329"/>
    </location>
</feature>
<feature type="chain" id="PRO_5041993452" description="HTTM-like domain-containing protein" evidence="8">
    <location>
        <begin position="27"/>
        <end position="619"/>
    </location>
</feature>
<reference evidence="10 11" key="1">
    <citation type="journal article" date="2015" name="Genome Biol. Evol.">
        <title>Comparative Genomics of a Bacterivorous Green Alga Reveals Evolutionary Causalities and Consequences of Phago-Mixotrophic Mode of Nutrition.</title>
        <authorList>
            <person name="Burns J.A."/>
            <person name="Paasch A."/>
            <person name="Narechania A."/>
            <person name="Kim E."/>
        </authorList>
    </citation>
    <scope>NUCLEOTIDE SEQUENCE [LARGE SCALE GENOMIC DNA]</scope>
    <source>
        <strain evidence="10 11">PLY_AMNH</strain>
    </source>
</reference>
<feature type="transmembrane region" description="Helical" evidence="7">
    <location>
        <begin position="241"/>
        <end position="259"/>
    </location>
</feature>
<dbReference type="PANTHER" id="PTHR12639:SF7">
    <property type="entry name" value="HTTM DOMAIN-CONTAINING PROTEIN"/>
    <property type="match status" value="1"/>
</dbReference>
<keyword evidence="11" id="KW-1185">Reference proteome</keyword>
<dbReference type="GO" id="GO:0019842">
    <property type="term" value="F:vitamin binding"/>
    <property type="evidence" value="ECO:0007669"/>
    <property type="project" value="TreeGrafter"/>
</dbReference>
<evidence type="ECO:0000256" key="2">
    <source>
        <dbReference type="ARBA" id="ARBA00022692"/>
    </source>
</evidence>
<dbReference type="InterPro" id="IPR011020">
    <property type="entry name" value="HTTM-like"/>
</dbReference>
<feature type="signal peptide" evidence="8">
    <location>
        <begin position="1"/>
        <end position="26"/>
    </location>
</feature>
<feature type="transmembrane region" description="Helical" evidence="7">
    <location>
        <begin position="163"/>
        <end position="188"/>
    </location>
</feature>